<evidence type="ECO:0000313" key="4">
    <source>
        <dbReference type="Proteomes" id="UP001500220"/>
    </source>
</evidence>
<reference evidence="1 4" key="2">
    <citation type="journal article" date="2019" name="Int. J. Syst. Evol. Microbiol.">
        <title>The Global Catalogue of Microorganisms (GCM) 10K type strain sequencing project: providing services to taxonomists for standard genome sequencing and annotation.</title>
        <authorList>
            <consortium name="The Broad Institute Genomics Platform"/>
            <consortium name="The Broad Institute Genome Sequencing Center for Infectious Disease"/>
            <person name="Wu L."/>
            <person name="Ma J."/>
        </authorList>
    </citation>
    <scope>NUCLEOTIDE SEQUENCE [LARGE SCALE GENOMIC DNA]</scope>
    <source>
        <strain evidence="1 4">JCM 10664</strain>
    </source>
</reference>
<accession>A0A917JQQ6</accession>
<keyword evidence="4" id="KW-1185">Reference proteome</keyword>
<dbReference type="Proteomes" id="UP000597989">
    <property type="component" value="Unassembled WGS sequence"/>
</dbReference>
<reference evidence="2" key="3">
    <citation type="submission" date="2020-09" db="EMBL/GenBank/DDBJ databases">
        <authorList>
            <person name="Sun Q."/>
            <person name="Zhou Y."/>
        </authorList>
    </citation>
    <scope>NUCLEOTIDE SEQUENCE</scope>
    <source>
        <strain evidence="2">CGMCC 4.7206</strain>
    </source>
</reference>
<comment type="caution">
    <text evidence="2">The sequence shown here is derived from an EMBL/GenBank/DDBJ whole genome shotgun (WGS) entry which is preliminary data.</text>
</comment>
<reference evidence="1" key="4">
    <citation type="submission" date="2023-12" db="EMBL/GenBank/DDBJ databases">
        <authorList>
            <person name="Sun Q."/>
            <person name="Inoue M."/>
        </authorList>
    </citation>
    <scope>NUCLEOTIDE SEQUENCE</scope>
    <source>
        <strain evidence="1">JCM 10664</strain>
    </source>
</reference>
<protein>
    <submittedName>
        <fullName evidence="2">Uncharacterized protein</fullName>
    </submittedName>
</protein>
<evidence type="ECO:0000313" key="3">
    <source>
        <dbReference type="Proteomes" id="UP000597989"/>
    </source>
</evidence>
<dbReference type="EMBL" id="BMMT01000003">
    <property type="protein sequence ID" value="GGI77926.1"/>
    <property type="molecule type" value="Genomic_DNA"/>
</dbReference>
<evidence type="ECO:0000313" key="1">
    <source>
        <dbReference type="EMBL" id="GAA0525998.1"/>
    </source>
</evidence>
<evidence type="ECO:0000313" key="2">
    <source>
        <dbReference type="EMBL" id="GGI77926.1"/>
    </source>
</evidence>
<dbReference type="Proteomes" id="UP001500220">
    <property type="component" value="Unassembled WGS sequence"/>
</dbReference>
<dbReference type="EMBL" id="BAAAHC010000011">
    <property type="protein sequence ID" value="GAA0525998.1"/>
    <property type="molecule type" value="Genomic_DNA"/>
</dbReference>
<reference evidence="2 3" key="1">
    <citation type="journal article" date="2014" name="Int. J. Syst. Evol. Microbiol.">
        <title>Complete genome sequence of Corynebacterium casei LMG S-19264T (=DSM 44701T), isolated from a smear-ripened cheese.</title>
        <authorList>
            <consortium name="US DOE Joint Genome Institute (JGI-PGF)"/>
            <person name="Walter F."/>
            <person name="Albersmeier A."/>
            <person name="Kalinowski J."/>
            <person name="Ruckert C."/>
        </authorList>
    </citation>
    <scope>NUCLEOTIDE SEQUENCE [LARGE SCALE GENOMIC DNA]</scope>
    <source>
        <strain evidence="2 3">CGMCC 4.7206</strain>
    </source>
</reference>
<dbReference type="AlphaFoldDB" id="A0A917JQQ6"/>
<name>A0A917JQQ6_9PSEU</name>
<organism evidence="2 3">
    <name type="scientific">Saccharopolyspora thermophila</name>
    <dbReference type="NCBI Taxonomy" id="89367"/>
    <lineage>
        <taxon>Bacteria</taxon>
        <taxon>Bacillati</taxon>
        <taxon>Actinomycetota</taxon>
        <taxon>Actinomycetes</taxon>
        <taxon>Pseudonocardiales</taxon>
        <taxon>Pseudonocardiaceae</taxon>
        <taxon>Saccharopolyspora</taxon>
    </lineage>
</organism>
<proteinExistence type="predicted"/>
<dbReference type="RefSeq" id="WP_268240302.1">
    <property type="nucleotide sequence ID" value="NZ_BAAAHC010000011.1"/>
</dbReference>
<sequence length="40" mass="4425">MPIEAELKARVRDPGTLSARLLRRGEAEQYTDAVAAQRAN</sequence>
<gene>
    <name evidence="1" type="ORF">GCM10009545_30390</name>
    <name evidence="2" type="ORF">GCM10011581_13800</name>
</gene>